<comment type="caution">
    <text evidence="2">The sequence shown here is derived from an EMBL/GenBank/DDBJ whole genome shotgun (WGS) entry which is preliminary data.</text>
</comment>
<dbReference type="InterPro" id="IPR044824">
    <property type="entry name" value="MAIN-like"/>
</dbReference>
<dbReference type="GO" id="GO:0010073">
    <property type="term" value="P:meristem maintenance"/>
    <property type="evidence" value="ECO:0007669"/>
    <property type="project" value="InterPro"/>
</dbReference>
<protein>
    <recommendedName>
        <fullName evidence="1">Aminotransferase-like plant mobile domain-containing protein</fullName>
    </recommendedName>
</protein>
<evidence type="ECO:0000313" key="3">
    <source>
        <dbReference type="Proteomes" id="UP001281410"/>
    </source>
</evidence>
<proteinExistence type="predicted"/>
<keyword evidence="3" id="KW-1185">Reference proteome</keyword>
<dbReference type="PANTHER" id="PTHR46033:SF8">
    <property type="entry name" value="PROTEIN MAINTENANCE OF MERISTEMS-LIKE"/>
    <property type="match status" value="1"/>
</dbReference>
<accession>A0AAD9Z2K7</accession>
<reference evidence="2" key="1">
    <citation type="journal article" date="2023" name="Plant J.">
        <title>Genome sequences and population genomics provide insights into the demographic history, inbreeding, and mutation load of two 'living fossil' tree species of Dipteronia.</title>
        <authorList>
            <person name="Feng Y."/>
            <person name="Comes H.P."/>
            <person name="Chen J."/>
            <person name="Zhu S."/>
            <person name="Lu R."/>
            <person name="Zhang X."/>
            <person name="Li P."/>
            <person name="Qiu J."/>
            <person name="Olsen K.M."/>
            <person name="Qiu Y."/>
        </authorList>
    </citation>
    <scope>NUCLEOTIDE SEQUENCE</scope>
    <source>
        <strain evidence="2">NBL</strain>
    </source>
</reference>
<gene>
    <name evidence="2" type="ORF">Dsin_000061</name>
</gene>
<name>A0AAD9Z2K7_9ROSI</name>
<dbReference type="InterPro" id="IPR019557">
    <property type="entry name" value="AminoTfrase-like_pln_mobile"/>
</dbReference>
<organism evidence="2 3">
    <name type="scientific">Dipteronia sinensis</name>
    <dbReference type="NCBI Taxonomy" id="43782"/>
    <lineage>
        <taxon>Eukaryota</taxon>
        <taxon>Viridiplantae</taxon>
        <taxon>Streptophyta</taxon>
        <taxon>Embryophyta</taxon>
        <taxon>Tracheophyta</taxon>
        <taxon>Spermatophyta</taxon>
        <taxon>Magnoliopsida</taxon>
        <taxon>eudicotyledons</taxon>
        <taxon>Gunneridae</taxon>
        <taxon>Pentapetalae</taxon>
        <taxon>rosids</taxon>
        <taxon>malvids</taxon>
        <taxon>Sapindales</taxon>
        <taxon>Sapindaceae</taxon>
        <taxon>Hippocastanoideae</taxon>
        <taxon>Acereae</taxon>
        <taxon>Dipteronia</taxon>
    </lineage>
</organism>
<dbReference type="Proteomes" id="UP001281410">
    <property type="component" value="Unassembled WGS sequence"/>
</dbReference>
<evidence type="ECO:0000313" key="2">
    <source>
        <dbReference type="EMBL" id="KAK3169157.1"/>
    </source>
</evidence>
<dbReference type="Pfam" id="PF10536">
    <property type="entry name" value="PMD"/>
    <property type="match status" value="1"/>
</dbReference>
<dbReference type="AlphaFoldDB" id="A0AAD9Z2K7"/>
<sequence length="278" mass="32148">MASRKRNRAVHVCVLSPIQEESVTPTANIPESVVEEEVNELFLGGPEDPSILKSFKTHIALAIWMQQERPPLKCMHHKSKLTEWVWSKEGNNIQFSNIIIESGLSELATCSYREPRSSNLLLQELREKLDWLSANEVEWNPYTHEFHEVTFYTGCIKCLDKIEPYHPERVLRQFDLVQTIPPDPLLSLRVKSRTISEVCTIWDQSWDKWDSHLLSSSARGEVISYPSECCYNYLDWFGRISHVMVQHPCHLLNFSALEQQQKHAGSSSHIDFETVITT</sequence>
<evidence type="ECO:0000259" key="1">
    <source>
        <dbReference type="Pfam" id="PF10536"/>
    </source>
</evidence>
<feature type="domain" description="Aminotransferase-like plant mobile" evidence="1">
    <location>
        <begin position="118"/>
        <end position="237"/>
    </location>
</feature>
<dbReference type="EMBL" id="JANJYJ010000971">
    <property type="protein sequence ID" value="KAK3169157.1"/>
    <property type="molecule type" value="Genomic_DNA"/>
</dbReference>
<dbReference type="PANTHER" id="PTHR46033">
    <property type="entry name" value="PROTEIN MAIN-LIKE 2"/>
    <property type="match status" value="1"/>
</dbReference>